<keyword evidence="2" id="KW-1185">Reference proteome</keyword>
<organism evidence="2 3">
    <name type="scientific">Sesamum indicum</name>
    <name type="common">Oriental sesame</name>
    <name type="synonym">Sesamum orientale</name>
    <dbReference type="NCBI Taxonomy" id="4182"/>
    <lineage>
        <taxon>Eukaryota</taxon>
        <taxon>Viridiplantae</taxon>
        <taxon>Streptophyta</taxon>
        <taxon>Embryophyta</taxon>
        <taxon>Tracheophyta</taxon>
        <taxon>Spermatophyta</taxon>
        <taxon>Magnoliopsida</taxon>
        <taxon>eudicotyledons</taxon>
        <taxon>Gunneridae</taxon>
        <taxon>Pentapetalae</taxon>
        <taxon>asterids</taxon>
        <taxon>lamiids</taxon>
        <taxon>Lamiales</taxon>
        <taxon>Pedaliaceae</taxon>
        <taxon>Sesamum</taxon>
    </lineage>
</organism>
<keyword evidence="1" id="KW-0472">Membrane</keyword>
<keyword evidence="1" id="KW-1133">Transmembrane helix</keyword>
<dbReference type="RefSeq" id="XP_011094873.2">
    <property type="nucleotide sequence ID" value="XM_011096571.2"/>
</dbReference>
<dbReference type="Proteomes" id="UP000504604">
    <property type="component" value="Linkage group LG1"/>
</dbReference>
<reference evidence="3" key="2">
    <citation type="submission" date="2025-04" db="UniProtKB">
        <authorList>
            <consortium name="RefSeq"/>
        </authorList>
    </citation>
    <scope>IDENTIFICATION</scope>
    <source>
        <strain evidence="2">cv. Zhongzhi No. 13</strain>
    </source>
</reference>
<accession>A0A6I9U3A0</accession>
<proteinExistence type="predicted"/>
<dbReference type="InterPro" id="IPR055301">
    <property type="entry name" value="Lea14-like_2"/>
</dbReference>
<dbReference type="AlphaFoldDB" id="A0A6I9U3A0"/>
<reference evidence="2" key="1">
    <citation type="submission" date="2024-10" db="UniProtKB">
        <authorList>
            <consortium name="RefSeq"/>
        </authorList>
    </citation>
    <scope>NUCLEOTIDE SEQUENCE [LARGE SCALE GENOMIC DNA]</scope>
    <source>
        <strain evidence="2">cv. Zhongzhi No. 13</strain>
    </source>
</reference>
<evidence type="ECO:0000313" key="2">
    <source>
        <dbReference type="Proteomes" id="UP000504604"/>
    </source>
</evidence>
<sequence>MNNKTILDSKTHYQSLFFFPLPLSFFTCAFLKKMNEPQFLHRSNHHHPYPYNSKSRSGRTNLASCVVATVFLLAPAAAAVAVYFFLFKPKSPVIAVNAVQFPTFSVSNGTVNFEFFQYVTVTNPNRDEFSHYDSSLQLVYSGEPVGLVFIPAGRIVGGGRQKMSAKFDLQKYPLPQPQRAAIGGLNDGATVGGVAPGETMEIETRMKLVGRVRVLKVFMHRVESRVKCGVSIEVTRGTVLGFRC</sequence>
<protein>
    <submittedName>
        <fullName evidence="3">Uncharacterized protein LOC105174456 isoform X1</fullName>
    </submittedName>
    <submittedName>
        <fullName evidence="4">Uncharacterized protein LOC105174456 isoform X2</fullName>
    </submittedName>
</protein>
<dbReference type="GeneID" id="105174456"/>
<name>A0A6I9U3A0_SESIN</name>
<dbReference type="KEGG" id="sind:105174456"/>
<dbReference type="PANTHER" id="PTHR31852">
    <property type="entry name" value="LATE EMBRYOGENESIS ABUNDANT (LEA) HYDROXYPROLINE-RICH GLYCOPROTEIN FAMILY"/>
    <property type="match status" value="1"/>
</dbReference>
<evidence type="ECO:0000256" key="1">
    <source>
        <dbReference type="SAM" id="Phobius"/>
    </source>
</evidence>
<dbReference type="RefSeq" id="XP_020551143.1">
    <property type="nucleotide sequence ID" value="XM_020695484.1"/>
</dbReference>
<evidence type="ECO:0000313" key="4">
    <source>
        <dbReference type="RefSeq" id="XP_020551143.1"/>
    </source>
</evidence>
<keyword evidence="1" id="KW-0812">Transmembrane</keyword>
<dbReference type="OrthoDB" id="685087at2759"/>
<evidence type="ECO:0000313" key="3">
    <source>
        <dbReference type="RefSeq" id="XP_011094873.2"/>
    </source>
</evidence>
<gene>
    <name evidence="3 4" type="primary">LOC105174456</name>
</gene>
<feature type="transmembrane region" description="Helical" evidence="1">
    <location>
        <begin position="62"/>
        <end position="86"/>
    </location>
</feature>